<dbReference type="Gene3D" id="2.30.30.830">
    <property type="match status" value="1"/>
</dbReference>
<dbReference type="RefSeq" id="WP_317704829.1">
    <property type="nucleotide sequence ID" value="NZ_AP024714.1"/>
</dbReference>
<feature type="compositionally biased region" description="Basic and acidic residues" evidence="1">
    <location>
        <begin position="81"/>
        <end position="92"/>
    </location>
</feature>
<feature type="compositionally biased region" description="Basic residues" evidence="1">
    <location>
        <begin position="165"/>
        <end position="174"/>
    </location>
</feature>
<reference evidence="3" key="1">
    <citation type="journal article" date="2024" name="Int. J. Syst. Evol. Microbiol.">
        <title>Methylomarinovum tepidoasis sp. nov., a moderately thermophilic methanotroph of the family Methylothermaceae isolated from a deep-sea hydrothermal field.</title>
        <authorList>
            <person name="Hirayama H."/>
            <person name="Takaki Y."/>
            <person name="Abe M."/>
            <person name="Miyazaki M."/>
            <person name="Uematsu K."/>
            <person name="Matsui Y."/>
            <person name="Takai K."/>
        </authorList>
    </citation>
    <scope>NUCLEOTIDE SEQUENCE [LARGE SCALE GENOMIC DNA]</scope>
    <source>
        <strain evidence="3">IT-9</strain>
    </source>
</reference>
<dbReference type="PROSITE" id="PS51257">
    <property type="entry name" value="PROKAR_LIPOPROTEIN"/>
    <property type="match status" value="1"/>
</dbReference>
<evidence type="ECO:0000313" key="3">
    <source>
        <dbReference type="Proteomes" id="UP001321825"/>
    </source>
</evidence>
<evidence type="ECO:0000313" key="2">
    <source>
        <dbReference type="EMBL" id="BCX82426.1"/>
    </source>
</evidence>
<accession>A0AAU9CL90</accession>
<sequence>MILHRKHWPTLALGTACLGMAMLVAAEYAHLRRTLAQPQPGIETPQPEASAAEPAQEFRLPPLSAESAFVSRPLFLEGRRPVAEESADEPKPEPAAAKGPPPEVELIGILETPETRLILLRDKQGKVVRLHPDETIGGWRLQRIETDHVILTQNGQAHTLKLVKPRKAPRRRVSQPRQTKPSPRNPFANPFTNHQKPGKKSP</sequence>
<keyword evidence="3" id="KW-1185">Reference proteome</keyword>
<gene>
    <name evidence="2" type="ORF">MIT9_P2012</name>
</gene>
<feature type="compositionally biased region" description="Low complexity" evidence="1">
    <location>
        <begin position="43"/>
        <end position="57"/>
    </location>
</feature>
<dbReference type="KEGG" id="mcau:MIT9_P2012"/>
<dbReference type="AlphaFoldDB" id="A0AAU9CL90"/>
<proteinExistence type="predicted"/>
<feature type="region of interest" description="Disordered" evidence="1">
    <location>
        <begin position="38"/>
        <end position="58"/>
    </location>
</feature>
<evidence type="ECO:0000256" key="1">
    <source>
        <dbReference type="SAM" id="MobiDB-lite"/>
    </source>
</evidence>
<feature type="region of interest" description="Disordered" evidence="1">
    <location>
        <begin position="81"/>
        <end position="103"/>
    </location>
</feature>
<feature type="region of interest" description="Disordered" evidence="1">
    <location>
        <begin position="165"/>
        <end position="202"/>
    </location>
</feature>
<dbReference type="EMBL" id="AP024714">
    <property type="protein sequence ID" value="BCX82426.1"/>
    <property type="molecule type" value="Genomic_DNA"/>
</dbReference>
<organism evidence="2 3">
    <name type="scientific">Methylomarinovum caldicuralii</name>
    <dbReference type="NCBI Taxonomy" id="438856"/>
    <lineage>
        <taxon>Bacteria</taxon>
        <taxon>Pseudomonadati</taxon>
        <taxon>Pseudomonadota</taxon>
        <taxon>Gammaproteobacteria</taxon>
        <taxon>Methylococcales</taxon>
        <taxon>Methylothermaceae</taxon>
        <taxon>Methylomarinovum</taxon>
    </lineage>
</organism>
<dbReference type="Proteomes" id="UP001321825">
    <property type="component" value="Chromosome"/>
</dbReference>
<protein>
    <submittedName>
        <fullName evidence="2">General secretion pathway protein N</fullName>
    </submittedName>
</protein>
<name>A0AAU9CL90_9GAMM</name>